<feature type="repeat" description="WD" evidence="6">
    <location>
        <begin position="92"/>
        <end position="123"/>
    </location>
</feature>
<name>A0A183EC27_9BILA</name>
<reference evidence="7" key="1">
    <citation type="submission" date="2016-06" db="UniProtKB">
        <authorList>
            <consortium name="WormBaseParasite"/>
        </authorList>
    </citation>
    <scope>IDENTIFICATION</scope>
</reference>
<evidence type="ECO:0000256" key="1">
    <source>
        <dbReference type="ARBA" id="ARBA00022574"/>
    </source>
</evidence>
<dbReference type="GO" id="GO:0031145">
    <property type="term" value="P:anaphase-promoting complex-dependent catabolic process"/>
    <property type="evidence" value="ECO:0007669"/>
    <property type="project" value="TreeGrafter"/>
</dbReference>
<dbReference type="AlphaFoldDB" id="A0A183EC27"/>
<proteinExistence type="predicted"/>
<dbReference type="PROSITE" id="PS50294">
    <property type="entry name" value="WD_REPEATS_REGION"/>
    <property type="match status" value="1"/>
</dbReference>
<dbReference type="GO" id="GO:0051301">
    <property type="term" value="P:cell division"/>
    <property type="evidence" value="ECO:0007669"/>
    <property type="project" value="UniProtKB-KW"/>
</dbReference>
<dbReference type="GO" id="GO:0010997">
    <property type="term" value="F:anaphase-promoting complex binding"/>
    <property type="evidence" value="ECO:0007669"/>
    <property type="project" value="InterPro"/>
</dbReference>
<dbReference type="PROSITE" id="PS00678">
    <property type="entry name" value="WD_REPEATS_1"/>
    <property type="match status" value="1"/>
</dbReference>
<dbReference type="Gene3D" id="2.130.10.10">
    <property type="entry name" value="YVTN repeat-like/Quinoprotein amine dehydrogenase"/>
    <property type="match status" value="1"/>
</dbReference>
<keyword evidence="1 6" id="KW-0853">WD repeat</keyword>
<evidence type="ECO:0000256" key="3">
    <source>
        <dbReference type="ARBA" id="ARBA00022737"/>
    </source>
</evidence>
<dbReference type="SMART" id="SM00320">
    <property type="entry name" value="WD40"/>
    <property type="match status" value="3"/>
</dbReference>
<keyword evidence="3" id="KW-0677">Repeat</keyword>
<dbReference type="Pfam" id="PF00400">
    <property type="entry name" value="WD40"/>
    <property type="match status" value="2"/>
</dbReference>
<sequence length="148" mass="16483">LYVFNEHTASVKALAFNPHQADSLASGGGTTDRTVKFWDLASGNLCHSQDTMSQVSGIAFTPNYKEFITAHGYPSNDLKIWNYPSMASLKILTGHTERVLGLTMSPCGQYVMSASSDGTLRLWCCFKVDKGNKWRFTNENQRPAKFFC</sequence>
<dbReference type="InterPro" id="IPR011047">
    <property type="entry name" value="Quinoprotein_ADH-like_sf"/>
</dbReference>
<evidence type="ECO:0000256" key="6">
    <source>
        <dbReference type="PROSITE-ProRule" id="PRU00221"/>
    </source>
</evidence>
<dbReference type="InterPro" id="IPR015943">
    <property type="entry name" value="WD40/YVTN_repeat-like_dom_sf"/>
</dbReference>
<dbReference type="GO" id="GO:1990757">
    <property type="term" value="F:ubiquitin ligase activator activity"/>
    <property type="evidence" value="ECO:0007669"/>
    <property type="project" value="TreeGrafter"/>
</dbReference>
<dbReference type="GO" id="GO:1905786">
    <property type="term" value="P:positive regulation of anaphase-promoting complex-dependent catabolic process"/>
    <property type="evidence" value="ECO:0007669"/>
    <property type="project" value="TreeGrafter"/>
</dbReference>
<dbReference type="GO" id="GO:0005680">
    <property type="term" value="C:anaphase-promoting complex"/>
    <property type="evidence" value="ECO:0007669"/>
    <property type="project" value="TreeGrafter"/>
</dbReference>
<keyword evidence="5" id="KW-0131">Cell cycle</keyword>
<dbReference type="PANTHER" id="PTHR19918:SF8">
    <property type="entry name" value="FI02843P"/>
    <property type="match status" value="1"/>
</dbReference>
<dbReference type="WBParaSite" id="GPUH_0001854301-mRNA-1">
    <property type="protein sequence ID" value="GPUH_0001854301-mRNA-1"/>
    <property type="gene ID" value="GPUH_0001854301"/>
</dbReference>
<dbReference type="InterPro" id="IPR033010">
    <property type="entry name" value="Cdc20/Fizzy"/>
</dbReference>
<organism evidence="7">
    <name type="scientific">Gongylonema pulchrum</name>
    <dbReference type="NCBI Taxonomy" id="637853"/>
    <lineage>
        <taxon>Eukaryota</taxon>
        <taxon>Metazoa</taxon>
        <taxon>Ecdysozoa</taxon>
        <taxon>Nematoda</taxon>
        <taxon>Chromadorea</taxon>
        <taxon>Rhabditida</taxon>
        <taxon>Spirurina</taxon>
        <taxon>Spiruromorpha</taxon>
        <taxon>Spiruroidea</taxon>
        <taxon>Gongylonematidae</taxon>
        <taxon>Gongylonema</taxon>
    </lineage>
</organism>
<dbReference type="SUPFAM" id="SSF50998">
    <property type="entry name" value="Quinoprotein alcohol dehydrogenase-like"/>
    <property type="match status" value="1"/>
</dbReference>
<keyword evidence="2" id="KW-0132">Cell division</keyword>
<evidence type="ECO:0000256" key="4">
    <source>
        <dbReference type="ARBA" id="ARBA00022776"/>
    </source>
</evidence>
<dbReference type="InterPro" id="IPR019775">
    <property type="entry name" value="WD40_repeat_CS"/>
</dbReference>
<accession>A0A183EC27</accession>
<protein>
    <submittedName>
        <fullName evidence="7">WD_REPEATS_REGION domain-containing protein</fullName>
    </submittedName>
</protein>
<feature type="repeat" description="WD" evidence="6">
    <location>
        <begin position="4"/>
        <end position="48"/>
    </location>
</feature>
<keyword evidence="4" id="KW-0498">Mitosis</keyword>
<dbReference type="PROSITE" id="PS50082">
    <property type="entry name" value="WD_REPEATS_2"/>
    <property type="match status" value="2"/>
</dbReference>
<dbReference type="PANTHER" id="PTHR19918">
    <property type="entry name" value="CELL DIVISION CYCLE 20 CDC20 FIZZY -RELATED"/>
    <property type="match status" value="1"/>
</dbReference>
<evidence type="ECO:0000256" key="2">
    <source>
        <dbReference type="ARBA" id="ARBA00022618"/>
    </source>
</evidence>
<evidence type="ECO:0000256" key="5">
    <source>
        <dbReference type="ARBA" id="ARBA00023306"/>
    </source>
</evidence>
<evidence type="ECO:0000313" key="7">
    <source>
        <dbReference type="WBParaSite" id="GPUH_0001854301-mRNA-1"/>
    </source>
</evidence>
<dbReference type="InterPro" id="IPR001680">
    <property type="entry name" value="WD40_rpt"/>
</dbReference>